<feature type="compositionally biased region" description="Basic and acidic residues" evidence="1">
    <location>
        <begin position="219"/>
        <end position="232"/>
    </location>
</feature>
<dbReference type="AlphaFoldDB" id="A0A3P7LVT0"/>
<evidence type="ECO:0000256" key="1">
    <source>
        <dbReference type="SAM" id="MobiDB-lite"/>
    </source>
</evidence>
<feature type="non-terminal residue" evidence="2">
    <location>
        <position position="1"/>
    </location>
</feature>
<proteinExistence type="predicted"/>
<name>A0A3P7LVT0_DIBLA</name>
<feature type="region of interest" description="Disordered" evidence="1">
    <location>
        <begin position="1"/>
        <end position="67"/>
    </location>
</feature>
<evidence type="ECO:0000313" key="3">
    <source>
        <dbReference type="Proteomes" id="UP000281553"/>
    </source>
</evidence>
<sequence length="244" mass="26441">DYSVPPPSKPVKPLPIEPPEPSQLPFTQETLGRRPESPASTSQTDKCIALPTAPTLSRPCPSSRKKDRHNYAELSFNNLQAVEPRTPASATGTCDSSSLLAHIPPPMPLLNPLNFSKLQSVLSCESESRETAPSGTQILHNNFTINQLYDMDLSSCSTAYESIVDLASKTGDTADTTKPKPDSLLTSRKVYEDAEALYRYLSHIKTRAEATENAPTSTDPEKDGEKSKDCVAHKPSSASSPSKD</sequence>
<accession>A0A3P7LVT0</accession>
<feature type="region of interest" description="Disordered" evidence="1">
    <location>
        <begin position="208"/>
        <end position="244"/>
    </location>
</feature>
<keyword evidence="3" id="KW-1185">Reference proteome</keyword>
<evidence type="ECO:0000313" key="2">
    <source>
        <dbReference type="EMBL" id="VDN15153.1"/>
    </source>
</evidence>
<feature type="compositionally biased region" description="Low complexity" evidence="1">
    <location>
        <begin position="233"/>
        <end position="244"/>
    </location>
</feature>
<dbReference type="EMBL" id="UYRU01061601">
    <property type="protein sequence ID" value="VDN15153.1"/>
    <property type="molecule type" value="Genomic_DNA"/>
</dbReference>
<feature type="compositionally biased region" description="Pro residues" evidence="1">
    <location>
        <begin position="1"/>
        <end position="22"/>
    </location>
</feature>
<reference evidence="2 3" key="1">
    <citation type="submission" date="2018-11" db="EMBL/GenBank/DDBJ databases">
        <authorList>
            <consortium name="Pathogen Informatics"/>
        </authorList>
    </citation>
    <scope>NUCLEOTIDE SEQUENCE [LARGE SCALE GENOMIC DNA]</scope>
</reference>
<organism evidence="2 3">
    <name type="scientific">Dibothriocephalus latus</name>
    <name type="common">Fish tapeworm</name>
    <name type="synonym">Diphyllobothrium latum</name>
    <dbReference type="NCBI Taxonomy" id="60516"/>
    <lineage>
        <taxon>Eukaryota</taxon>
        <taxon>Metazoa</taxon>
        <taxon>Spiralia</taxon>
        <taxon>Lophotrochozoa</taxon>
        <taxon>Platyhelminthes</taxon>
        <taxon>Cestoda</taxon>
        <taxon>Eucestoda</taxon>
        <taxon>Diphyllobothriidea</taxon>
        <taxon>Diphyllobothriidae</taxon>
        <taxon>Dibothriocephalus</taxon>
    </lineage>
</organism>
<dbReference type="Proteomes" id="UP000281553">
    <property type="component" value="Unassembled WGS sequence"/>
</dbReference>
<dbReference type="OrthoDB" id="6288415at2759"/>
<protein>
    <submittedName>
        <fullName evidence="2">Uncharacterized protein</fullName>
    </submittedName>
</protein>
<gene>
    <name evidence="2" type="ORF">DILT_LOCUS10984</name>
</gene>